<evidence type="ECO:0000256" key="4">
    <source>
        <dbReference type="ARBA" id="ARBA00023125"/>
    </source>
</evidence>
<feature type="domain" description="RNA polymerase sigma factor 70 region 4 type 2" evidence="8">
    <location>
        <begin position="128"/>
        <end position="179"/>
    </location>
</feature>
<dbReference type="GO" id="GO:0003677">
    <property type="term" value="F:DNA binding"/>
    <property type="evidence" value="ECO:0007669"/>
    <property type="project" value="UniProtKB-KW"/>
</dbReference>
<dbReference type="InterPro" id="IPR013249">
    <property type="entry name" value="RNA_pol_sigma70_r4_t2"/>
</dbReference>
<dbReference type="SUPFAM" id="SSF88946">
    <property type="entry name" value="Sigma2 domain of RNA polymerase sigma factors"/>
    <property type="match status" value="1"/>
</dbReference>
<keyword evidence="2 6" id="KW-0805">Transcription regulation</keyword>
<dbReference type="PANTHER" id="PTHR43133">
    <property type="entry name" value="RNA POLYMERASE ECF-TYPE SIGMA FACTO"/>
    <property type="match status" value="1"/>
</dbReference>
<dbReference type="InterPro" id="IPR036388">
    <property type="entry name" value="WH-like_DNA-bd_sf"/>
</dbReference>
<dbReference type="NCBIfam" id="TIGR02937">
    <property type="entry name" value="sigma70-ECF"/>
    <property type="match status" value="1"/>
</dbReference>
<comment type="caution">
    <text evidence="9">The sequence shown here is derived from an EMBL/GenBank/DDBJ whole genome shotgun (WGS) entry which is preliminary data.</text>
</comment>
<organism evidence="9 10">
    <name type="scientific">Stenotrophomonas maltophilia</name>
    <name type="common">Pseudomonas maltophilia</name>
    <name type="synonym">Xanthomonas maltophilia</name>
    <dbReference type="NCBI Taxonomy" id="40324"/>
    <lineage>
        <taxon>Bacteria</taxon>
        <taxon>Pseudomonadati</taxon>
        <taxon>Pseudomonadota</taxon>
        <taxon>Gammaproteobacteria</taxon>
        <taxon>Lysobacterales</taxon>
        <taxon>Lysobacteraceae</taxon>
        <taxon>Stenotrophomonas</taxon>
        <taxon>Stenotrophomonas maltophilia group</taxon>
    </lineage>
</organism>
<dbReference type="InterPro" id="IPR013324">
    <property type="entry name" value="RNA_pol_sigma_r3/r4-like"/>
</dbReference>
<dbReference type="Pfam" id="PF04542">
    <property type="entry name" value="Sigma70_r2"/>
    <property type="match status" value="1"/>
</dbReference>
<dbReference type="Pfam" id="PF08281">
    <property type="entry name" value="Sigma70_r4_2"/>
    <property type="match status" value="1"/>
</dbReference>
<evidence type="ECO:0000259" key="8">
    <source>
        <dbReference type="Pfam" id="PF08281"/>
    </source>
</evidence>
<evidence type="ECO:0000256" key="3">
    <source>
        <dbReference type="ARBA" id="ARBA00023082"/>
    </source>
</evidence>
<dbReference type="GO" id="GO:0006352">
    <property type="term" value="P:DNA-templated transcription initiation"/>
    <property type="evidence" value="ECO:0007669"/>
    <property type="project" value="InterPro"/>
</dbReference>
<keyword evidence="3 6" id="KW-0731">Sigma factor</keyword>
<evidence type="ECO:0000259" key="7">
    <source>
        <dbReference type="Pfam" id="PF04542"/>
    </source>
</evidence>
<dbReference type="PROSITE" id="PS01063">
    <property type="entry name" value="SIGMA70_ECF"/>
    <property type="match status" value="1"/>
</dbReference>
<dbReference type="Proteomes" id="UP001288387">
    <property type="component" value="Unassembled WGS sequence"/>
</dbReference>
<dbReference type="InterPro" id="IPR013325">
    <property type="entry name" value="RNA_pol_sigma_r2"/>
</dbReference>
<evidence type="ECO:0000313" key="10">
    <source>
        <dbReference type="Proteomes" id="UP001288387"/>
    </source>
</evidence>
<evidence type="ECO:0000256" key="2">
    <source>
        <dbReference type="ARBA" id="ARBA00023015"/>
    </source>
</evidence>
<feature type="domain" description="RNA polymerase sigma-70 region 2" evidence="7">
    <location>
        <begin position="24"/>
        <end position="88"/>
    </location>
</feature>
<keyword evidence="4 6" id="KW-0238">DNA-binding</keyword>
<keyword evidence="5 6" id="KW-0804">Transcription</keyword>
<comment type="similarity">
    <text evidence="1 6">Belongs to the sigma-70 factor family. ECF subfamily.</text>
</comment>
<gene>
    <name evidence="9" type="ORF">U4I38_00570</name>
</gene>
<proteinExistence type="inferred from homology"/>
<accession>A0AAJ2TFZ2</accession>
<dbReference type="CDD" id="cd06171">
    <property type="entry name" value="Sigma70_r4"/>
    <property type="match status" value="1"/>
</dbReference>
<evidence type="ECO:0000313" key="9">
    <source>
        <dbReference type="EMBL" id="MDZ5762957.1"/>
    </source>
</evidence>
<dbReference type="InterPro" id="IPR000838">
    <property type="entry name" value="RNA_pol_sigma70_ECF_CS"/>
</dbReference>
<dbReference type="AlphaFoldDB" id="A0AAJ2TFZ2"/>
<name>A0AAJ2TFZ2_STEMA</name>
<dbReference type="InterPro" id="IPR039425">
    <property type="entry name" value="RNA_pol_sigma-70-like"/>
</dbReference>
<dbReference type="SUPFAM" id="SSF88659">
    <property type="entry name" value="Sigma3 and sigma4 domains of RNA polymerase sigma factors"/>
    <property type="match status" value="1"/>
</dbReference>
<protein>
    <recommendedName>
        <fullName evidence="6">RNA polymerase sigma factor</fullName>
    </recommendedName>
</protein>
<dbReference type="InterPro" id="IPR014284">
    <property type="entry name" value="RNA_pol_sigma-70_dom"/>
</dbReference>
<evidence type="ECO:0000256" key="1">
    <source>
        <dbReference type="ARBA" id="ARBA00010641"/>
    </source>
</evidence>
<dbReference type="EMBL" id="JAXRVB010000001">
    <property type="protein sequence ID" value="MDZ5762957.1"/>
    <property type="molecule type" value="Genomic_DNA"/>
</dbReference>
<reference evidence="9" key="1">
    <citation type="submission" date="2023-12" db="EMBL/GenBank/DDBJ databases">
        <title>'Antibacterial potential of Stenotrophomonas maltophilia cystic fibrosis isolates' (manuscript under preparation).</title>
        <authorList>
            <person name="Crisan C.V."/>
            <person name="Pettis M."/>
            <person name="Goldberg J.B."/>
        </authorList>
    </citation>
    <scope>NUCLEOTIDE SEQUENCE</scope>
    <source>
        <strain evidence="9">CCV129</strain>
    </source>
</reference>
<sequence>MTIEEDNNWAVEAAAGDPAAFARLVRRHSPAITQMVRGMGVPETDVDDVVQETFVSAWRALAEYDPARPVLPWLMRIGINKVRDTQRFRRVRYFLFKARPIDDEEGRTLVSDQAGPEQSASSSLELASVMRVLDSIDPALREALVLTAFVGLSQVEAAAALGISLKTIEGRVLRARAKLASALGR</sequence>
<dbReference type="Gene3D" id="1.10.1740.10">
    <property type="match status" value="1"/>
</dbReference>
<dbReference type="PANTHER" id="PTHR43133:SF8">
    <property type="entry name" value="RNA POLYMERASE SIGMA FACTOR HI_1459-RELATED"/>
    <property type="match status" value="1"/>
</dbReference>
<evidence type="ECO:0000256" key="5">
    <source>
        <dbReference type="ARBA" id="ARBA00023163"/>
    </source>
</evidence>
<dbReference type="GO" id="GO:0016987">
    <property type="term" value="F:sigma factor activity"/>
    <property type="evidence" value="ECO:0007669"/>
    <property type="project" value="UniProtKB-KW"/>
</dbReference>
<dbReference type="RefSeq" id="WP_049441978.1">
    <property type="nucleotide sequence ID" value="NZ_CP040439.1"/>
</dbReference>
<dbReference type="InterPro" id="IPR007627">
    <property type="entry name" value="RNA_pol_sigma70_r2"/>
</dbReference>
<dbReference type="Gene3D" id="1.10.10.10">
    <property type="entry name" value="Winged helix-like DNA-binding domain superfamily/Winged helix DNA-binding domain"/>
    <property type="match status" value="1"/>
</dbReference>
<evidence type="ECO:0000256" key="6">
    <source>
        <dbReference type="RuleBase" id="RU000716"/>
    </source>
</evidence>